<evidence type="ECO:0000256" key="7">
    <source>
        <dbReference type="ARBA" id="ARBA00022989"/>
    </source>
</evidence>
<evidence type="ECO:0000256" key="8">
    <source>
        <dbReference type="ARBA" id="ARBA00023136"/>
    </source>
</evidence>
<dbReference type="EMBL" id="LNYP01000029">
    <property type="protein sequence ID" value="KTD37881.1"/>
    <property type="molecule type" value="Genomic_DNA"/>
</dbReference>
<comment type="caution">
    <text evidence="12">The sequence shown here is derived from an EMBL/GenBank/DDBJ whole genome shotgun (WGS) entry which is preliminary data.</text>
</comment>
<proteinExistence type="inferred from homology"/>
<evidence type="ECO:0000256" key="5">
    <source>
        <dbReference type="ARBA" id="ARBA00022519"/>
    </source>
</evidence>
<evidence type="ECO:0000256" key="9">
    <source>
        <dbReference type="ARBA" id="ARBA00025772"/>
    </source>
</evidence>
<evidence type="ECO:0000256" key="2">
    <source>
        <dbReference type="ARBA" id="ARBA00021549"/>
    </source>
</evidence>
<dbReference type="GO" id="GO:0015628">
    <property type="term" value="P:protein secretion by the type II secretion system"/>
    <property type="evidence" value="ECO:0007669"/>
    <property type="project" value="InterPro"/>
</dbReference>
<protein>
    <recommendedName>
        <fullName evidence="2">Type II secretion system protein H</fullName>
    </recommendedName>
    <alternativeName>
        <fullName evidence="10">General secretion pathway protein H</fullName>
    </alternativeName>
</protein>
<keyword evidence="4" id="KW-0488">Methylation</keyword>
<keyword evidence="3" id="KW-1003">Cell membrane</keyword>
<keyword evidence="7" id="KW-1133">Transmembrane helix</keyword>
<evidence type="ECO:0000256" key="1">
    <source>
        <dbReference type="ARBA" id="ARBA00004377"/>
    </source>
</evidence>
<evidence type="ECO:0000313" key="12">
    <source>
        <dbReference type="EMBL" id="KTD37881.1"/>
    </source>
</evidence>
<comment type="subcellular location">
    <subcellularLocation>
        <location evidence="1">Cell inner membrane</location>
        <topology evidence="1">Single-pass membrane protein</topology>
    </subcellularLocation>
</comment>
<evidence type="ECO:0000259" key="11">
    <source>
        <dbReference type="Pfam" id="PF12019"/>
    </source>
</evidence>
<dbReference type="Proteomes" id="UP000054858">
    <property type="component" value="Unassembled WGS sequence"/>
</dbReference>
<evidence type="ECO:0000256" key="3">
    <source>
        <dbReference type="ARBA" id="ARBA00022475"/>
    </source>
</evidence>
<dbReference type="Pfam" id="PF12019">
    <property type="entry name" value="GspH"/>
    <property type="match status" value="1"/>
</dbReference>
<keyword evidence="6" id="KW-0812">Transmembrane</keyword>
<dbReference type="GO" id="GO:0015627">
    <property type="term" value="C:type II protein secretion system complex"/>
    <property type="evidence" value="ECO:0007669"/>
    <property type="project" value="InterPro"/>
</dbReference>
<dbReference type="PATRIC" id="fig|29423.5.peg.1632"/>
<evidence type="ECO:0000256" key="10">
    <source>
        <dbReference type="ARBA" id="ARBA00030775"/>
    </source>
</evidence>
<dbReference type="InterPro" id="IPR022346">
    <property type="entry name" value="T2SS_GspH"/>
</dbReference>
<evidence type="ECO:0000313" key="13">
    <source>
        <dbReference type="Proteomes" id="UP000054858"/>
    </source>
</evidence>
<dbReference type="RefSeq" id="WP_025385877.1">
    <property type="nucleotide sequence ID" value="NZ_KV441806.1"/>
</dbReference>
<dbReference type="GO" id="GO:0005886">
    <property type="term" value="C:plasma membrane"/>
    <property type="evidence" value="ECO:0007669"/>
    <property type="project" value="UniProtKB-SubCell"/>
</dbReference>
<accession>A0A0W0WZY0</accession>
<dbReference type="SUPFAM" id="SSF54523">
    <property type="entry name" value="Pili subunits"/>
    <property type="match status" value="1"/>
</dbReference>
<dbReference type="InterPro" id="IPR045584">
    <property type="entry name" value="Pilin-like"/>
</dbReference>
<gene>
    <name evidence="12" type="ORF">Loak_1557</name>
</gene>
<evidence type="ECO:0000256" key="4">
    <source>
        <dbReference type="ARBA" id="ARBA00022481"/>
    </source>
</evidence>
<dbReference type="AlphaFoldDB" id="A0A0W0WZY0"/>
<sequence>MVKHIGLTLIELLIGLAFLAMVLCCCIPSLDKNYQENQLQIVVVQIKNILQFARTQALLRGQTLALTPLPDANDWKKGMILFVDNPRHLYSQNSEIIHEWHWNHSAEVDVLWQGFQSRHYLLFSPTLRQSTLNGYFLIKNKRIQQKLIVNRFGKVRENIVARIF</sequence>
<keyword evidence="5" id="KW-0997">Cell inner membrane</keyword>
<name>A0A0W0WZY0_9GAMM</name>
<keyword evidence="8" id="KW-0472">Membrane</keyword>
<organism evidence="12 13">
    <name type="scientific">Legionella oakridgensis</name>
    <dbReference type="NCBI Taxonomy" id="29423"/>
    <lineage>
        <taxon>Bacteria</taxon>
        <taxon>Pseudomonadati</taxon>
        <taxon>Pseudomonadota</taxon>
        <taxon>Gammaproteobacteria</taxon>
        <taxon>Legionellales</taxon>
        <taxon>Legionellaceae</taxon>
        <taxon>Legionella</taxon>
    </lineage>
</organism>
<comment type="similarity">
    <text evidence="9">Belongs to the GSP H family.</text>
</comment>
<feature type="domain" description="General secretion pathway GspH" evidence="11">
    <location>
        <begin position="46"/>
        <end position="151"/>
    </location>
</feature>
<reference evidence="12 13" key="1">
    <citation type="submission" date="2015-11" db="EMBL/GenBank/DDBJ databases">
        <title>Genomic analysis of 38 Legionella species identifies large and diverse effector repertoires.</title>
        <authorList>
            <person name="Burstein D."/>
            <person name="Amaro F."/>
            <person name="Zusman T."/>
            <person name="Lifshitz Z."/>
            <person name="Cohen O."/>
            <person name="Gilbert J.A."/>
            <person name="Pupko T."/>
            <person name="Shuman H.A."/>
            <person name="Segal G."/>
        </authorList>
    </citation>
    <scope>NUCLEOTIDE SEQUENCE [LARGE SCALE GENOMIC DNA]</scope>
    <source>
        <strain evidence="12 13">Oak Ridge-10</strain>
    </source>
</reference>
<dbReference type="Gene3D" id="3.55.40.10">
    <property type="entry name" value="minor pseudopilin epsh domain"/>
    <property type="match status" value="1"/>
</dbReference>
<evidence type="ECO:0000256" key="6">
    <source>
        <dbReference type="ARBA" id="ARBA00022692"/>
    </source>
</evidence>